<accession>A0A6A6UXS8</accession>
<name>A0A6A6UXS8_9PLEO</name>
<feature type="region of interest" description="Disordered" evidence="1">
    <location>
        <begin position="408"/>
        <end position="444"/>
    </location>
</feature>
<evidence type="ECO:0000256" key="1">
    <source>
        <dbReference type="SAM" id="MobiDB-lite"/>
    </source>
</evidence>
<feature type="compositionally biased region" description="Basic and acidic residues" evidence="1">
    <location>
        <begin position="423"/>
        <end position="444"/>
    </location>
</feature>
<proteinExistence type="predicted"/>
<reference evidence="2" key="1">
    <citation type="journal article" date="2020" name="Stud. Mycol.">
        <title>101 Dothideomycetes genomes: a test case for predicting lifestyles and emergence of pathogens.</title>
        <authorList>
            <person name="Haridas S."/>
            <person name="Albert R."/>
            <person name="Binder M."/>
            <person name="Bloem J."/>
            <person name="Labutti K."/>
            <person name="Salamov A."/>
            <person name="Andreopoulos B."/>
            <person name="Baker S."/>
            <person name="Barry K."/>
            <person name="Bills G."/>
            <person name="Bluhm B."/>
            <person name="Cannon C."/>
            <person name="Castanera R."/>
            <person name="Culley D."/>
            <person name="Daum C."/>
            <person name="Ezra D."/>
            <person name="Gonzalez J."/>
            <person name="Henrissat B."/>
            <person name="Kuo A."/>
            <person name="Liang C."/>
            <person name="Lipzen A."/>
            <person name="Lutzoni F."/>
            <person name="Magnuson J."/>
            <person name="Mondo S."/>
            <person name="Nolan M."/>
            <person name="Ohm R."/>
            <person name="Pangilinan J."/>
            <person name="Park H.-J."/>
            <person name="Ramirez L."/>
            <person name="Alfaro M."/>
            <person name="Sun H."/>
            <person name="Tritt A."/>
            <person name="Yoshinaga Y."/>
            <person name="Zwiers L.-H."/>
            <person name="Turgeon B."/>
            <person name="Goodwin S."/>
            <person name="Spatafora J."/>
            <person name="Crous P."/>
            <person name="Grigoriev I."/>
        </authorList>
    </citation>
    <scope>NUCLEOTIDE SEQUENCE</scope>
    <source>
        <strain evidence="2">CBS 119925</strain>
    </source>
</reference>
<feature type="region of interest" description="Disordered" evidence="1">
    <location>
        <begin position="1"/>
        <end position="25"/>
    </location>
</feature>
<evidence type="ECO:0000313" key="3">
    <source>
        <dbReference type="Proteomes" id="UP000799440"/>
    </source>
</evidence>
<feature type="compositionally biased region" description="Polar residues" evidence="1">
    <location>
        <begin position="1"/>
        <end position="12"/>
    </location>
</feature>
<dbReference type="EMBL" id="MU006620">
    <property type="protein sequence ID" value="KAF2741891.1"/>
    <property type="molecule type" value="Genomic_DNA"/>
</dbReference>
<feature type="compositionally biased region" description="Basic and acidic residues" evidence="1">
    <location>
        <begin position="256"/>
        <end position="272"/>
    </location>
</feature>
<sequence length="444" mass="47936">MSFSTKDTTTSPVELAPGLFSDSGSSVEEVPRLQLGFLAPAIDEPAPDENYNSDEELFHTLRGWMADQAAEPAAVLENASFGETQGSLVDLGVEDPFWQPDAECIHFDSGNTAESGDGGEGLAIGDFQDLDTLEVPENISDMAFTANVEPLAETAPALDAVTPLDPPAAGNDDFVLTFPPSWQSSEELSAMVSAFSPPPSSSPSSSYPAATAASSSFSHSGQVTALPPTLSPPTSTSSPTPARTGAFPPFPRRFRSGAEARQHRRSSREPPKTDPNISAVKANRDHWVQKIYEAMIDVTAIQDCANSPHRKRFMQGVWDPLDLEATAHHVFEKVLAVHEQGWARPMLYHKKAVRGDRMDTAGNDAGKRLQLVCEVLRTNKAACNDAIQGGITLARLVYNPKMVELTKAGNNTANQDRGKRLKLGKEAELREREKGKGKEVVVEE</sequence>
<feature type="region of interest" description="Disordered" evidence="1">
    <location>
        <begin position="193"/>
        <end position="278"/>
    </location>
</feature>
<dbReference type="Proteomes" id="UP000799440">
    <property type="component" value="Unassembled WGS sequence"/>
</dbReference>
<organism evidence="2 3">
    <name type="scientific">Sporormia fimetaria CBS 119925</name>
    <dbReference type="NCBI Taxonomy" id="1340428"/>
    <lineage>
        <taxon>Eukaryota</taxon>
        <taxon>Fungi</taxon>
        <taxon>Dikarya</taxon>
        <taxon>Ascomycota</taxon>
        <taxon>Pezizomycotina</taxon>
        <taxon>Dothideomycetes</taxon>
        <taxon>Pleosporomycetidae</taxon>
        <taxon>Pleosporales</taxon>
        <taxon>Sporormiaceae</taxon>
        <taxon>Sporormia</taxon>
    </lineage>
</organism>
<dbReference type="AlphaFoldDB" id="A0A6A6UXS8"/>
<evidence type="ECO:0000313" key="2">
    <source>
        <dbReference type="EMBL" id="KAF2741891.1"/>
    </source>
</evidence>
<dbReference type="OrthoDB" id="3786709at2759"/>
<protein>
    <submittedName>
        <fullName evidence="2">Uncharacterized protein</fullName>
    </submittedName>
</protein>
<keyword evidence="3" id="KW-1185">Reference proteome</keyword>
<feature type="compositionally biased region" description="Low complexity" evidence="1">
    <location>
        <begin position="202"/>
        <end position="241"/>
    </location>
</feature>
<gene>
    <name evidence="2" type="ORF">M011DRAFT_482139</name>
</gene>